<sequence>MIFTSITTPTFAENVRDESTVRYRKSRATVGESKREHWCEKNVAHTAAFEDDVEGVIKNKDQAFNDYDPPETNVVPHRNPKSEDEFKRSAIHFAALGGAVNAVELLAPNYPPNPCDGQLRPIHVAAQFGGLKNTLRSTSDAKRLAKACLEPENGCVDALFDHDTTPLHLACLAGNAPVVEELLQRGANVNAVQKVTLMTPLMMAAQADSKEAVLLLLKHNANPEKIDAYGNTALHFAVSGSDDAEMLKILIEAVPSPIRERFVCQRDMVGVAALRLAIEENKIKTAEYILSQHVVHHHHEHEGLMVHLAAQRQNPEMVALLCQNGWLTETRDNRGQTPLHFAAITNQVPLVRQLLALSANLEARDDAGFTPLLAAAAYDSIDVIKYMLVKDRAQLTALTYVGENLALIAVRRNAVKTVKYLYGNKDMHKGELRVLLTDLLIQPDLFRDTTLHYAASNGNLEIFKAILPYFTNINIRNGDLQTPLHIAAKCDRVEIARGLLRTSVVSINLADKHDATPLFLAVSRSSIQMVQVLLANGADPMTQQRRKIPLDIAIRDGNLEVVELLLNEINIIESNETRNRKVHPLHEAVKKKQPKILRMLLKKEYARIDQVDDDNYTCLDMAIERQNAEAVQVILEHPDVLKVLRRRVSSGKSPEKSPMQSLIKNLPQMVKQVLDIFETQWTGDITHNYMFLDDTYYIPSGEDCTTMECKTNTNFDTYINIENNPHLREDAVVRSKSYKTLLEDHPITLMLQYRLYDLLTHPVVESYISMKWNSTKKFYYSLMIFQSVFVGVLTAITVNIKPENVMDEFDVNYYSEDGHCLTEGWKYWLWIFIFLQTVLGLTKSFRDGKFKGFIDFVLAALTAAIAYPLCGYQDTQWQWRCIVLLNFFVWLNLINYVRRVPRFGVYVLMVWHTCKSFIRFSPVFLMFLAPFVVSFHVLLGKERGFTHLLTTAVRTVVMMTGEFDYTDTIGSKNNALTYIMFFFFLFIGTVFLMNLLVGLAVSDTEKTLEKATRTRIRLQVATIHHVEILFPPKLRRTIWRGFQKFETNDDCERVDKREESSCGDIWKMLNYVGMSKKTMKKEMSNNVEIATTPTSPRPEDGHSHAARTARKKQEAELLEIRQQLFSLNEIKASLDELVEASKKRFAAASMEEISEEEDNALNQGSGRSNPEMFSY</sequence>
<feature type="region of interest" description="Disordered" evidence="13">
    <location>
        <begin position="1090"/>
        <end position="1113"/>
    </location>
</feature>
<evidence type="ECO:0000256" key="12">
    <source>
        <dbReference type="PROSITE-ProRule" id="PRU00023"/>
    </source>
</evidence>
<feature type="domain" description="Ion transport" evidence="15">
    <location>
        <begin position="853"/>
        <end position="1007"/>
    </location>
</feature>
<keyword evidence="3" id="KW-0716">Sensory transduction</keyword>
<evidence type="ECO:0000256" key="7">
    <source>
        <dbReference type="ARBA" id="ARBA00023043"/>
    </source>
</evidence>
<dbReference type="InterPro" id="IPR002110">
    <property type="entry name" value="Ankyrin_rpt"/>
</dbReference>
<feature type="repeat" description="ANK" evidence="12">
    <location>
        <begin position="446"/>
        <end position="478"/>
    </location>
</feature>
<dbReference type="Proteomes" id="UP000492821">
    <property type="component" value="Unassembled WGS sequence"/>
</dbReference>
<evidence type="ECO:0000256" key="1">
    <source>
        <dbReference type="ARBA" id="ARBA00004141"/>
    </source>
</evidence>
<keyword evidence="9 14" id="KW-0472">Membrane</keyword>
<evidence type="ECO:0000256" key="3">
    <source>
        <dbReference type="ARBA" id="ARBA00022606"/>
    </source>
</evidence>
<dbReference type="Pfam" id="PF00520">
    <property type="entry name" value="Ion_trans"/>
    <property type="match status" value="1"/>
</dbReference>
<keyword evidence="6 14" id="KW-1133">Transmembrane helix</keyword>
<protein>
    <submittedName>
        <fullName evidence="17">Ion_trans domain-containing protein</fullName>
    </submittedName>
</protein>
<dbReference type="SUPFAM" id="SSF48403">
    <property type="entry name" value="Ankyrin repeat"/>
    <property type="match status" value="2"/>
</dbReference>
<keyword evidence="5" id="KW-0677">Repeat</keyword>
<dbReference type="PANTHER" id="PTHR47143:SF1">
    <property type="entry name" value="ION_TRANS DOMAIN-CONTAINING PROTEIN"/>
    <property type="match status" value="1"/>
</dbReference>
<name>A0A7E4UQY0_PANRE</name>
<evidence type="ECO:0000256" key="6">
    <source>
        <dbReference type="ARBA" id="ARBA00022989"/>
    </source>
</evidence>
<organism evidence="16 17">
    <name type="scientific">Panagrellus redivivus</name>
    <name type="common">Microworm</name>
    <dbReference type="NCBI Taxonomy" id="6233"/>
    <lineage>
        <taxon>Eukaryota</taxon>
        <taxon>Metazoa</taxon>
        <taxon>Ecdysozoa</taxon>
        <taxon>Nematoda</taxon>
        <taxon>Chromadorea</taxon>
        <taxon>Rhabditida</taxon>
        <taxon>Tylenchina</taxon>
        <taxon>Panagrolaimomorpha</taxon>
        <taxon>Panagrolaimoidea</taxon>
        <taxon>Panagrolaimidae</taxon>
        <taxon>Panagrellus</taxon>
    </lineage>
</organism>
<feature type="transmembrane region" description="Helical" evidence="14">
    <location>
        <begin position="877"/>
        <end position="897"/>
    </location>
</feature>
<feature type="transmembrane region" description="Helical" evidence="14">
    <location>
        <begin position="778"/>
        <end position="800"/>
    </location>
</feature>
<dbReference type="PROSITE" id="PS50088">
    <property type="entry name" value="ANK_REPEAT"/>
    <property type="match status" value="5"/>
</dbReference>
<evidence type="ECO:0000256" key="2">
    <source>
        <dbReference type="ARBA" id="ARBA00022448"/>
    </source>
</evidence>
<keyword evidence="8" id="KW-0406">Ion transport</keyword>
<dbReference type="SMART" id="SM00248">
    <property type="entry name" value="ANK"/>
    <property type="match status" value="15"/>
</dbReference>
<dbReference type="WBParaSite" id="Pan_g11711.t1">
    <property type="protein sequence ID" value="Pan_g11711.t1"/>
    <property type="gene ID" value="Pan_g11711"/>
</dbReference>
<keyword evidence="10" id="KW-0325">Glycoprotein</keyword>
<keyword evidence="2" id="KW-0813">Transport</keyword>
<feature type="repeat" description="ANK" evidence="12">
    <location>
        <begin position="196"/>
        <end position="228"/>
    </location>
</feature>
<feature type="region of interest" description="Disordered" evidence="13">
    <location>
        <begin position="1145"/>
        <end position="1175"/>
    </location>
</feature>
<keyword evidence="7 12" id="KW-0040">ANK repeat</keyword>
<feature type="repeat" description="ANK" evidence="12">
    <location>
        <begin position="162"/>
        <end position="194"/>
    </location>
</feature>
<dbReference type="GO" id="GO:1902495">
    <property type="term" value="C:transmembrane transporter complex"/>
    <property type="evidence" value="ECO:0007669"/>
    <property type="project" value="TreeGrafter"/>
</dbReference>
<dbReference type="AlphaFoldDB" id="A0A7E4UQY0"/>
<dbReference type="Gene3D" id="1.25.40.20">
    <property type="entry name" value="Ankyrin repeat-containing domain"/>
    <property type="match status" value="3"/>
</dbReference>
<reference evidence="16" key="1">
    <citation type="journal article" date="2013" name="Genetics">
        <title>The draft genome and transcriptome of Panagrellus redivivus are shaped by the harsh demands of a free-living lifestyle.</title>
        <authorList>
            <person name="Srinivasan J."/>
            <person name="Dillman A.R."/>
            <person name="Macchietto M.G."/>
            <person name="Heikkinen L."/>
            <person name="Lakso M."/>
            <person name="Fracchia K.M."/>
            <person name="Antoshechkin I."/>
            <person name="Mortazavi A."/>
            <person name="Wong G."/>
            <person name="Sternberg P.W."/>
        </authorList>
    </citation>
    <scope>NUCLEOTIDE SEQUENCE [LARGE SCALE GENOMIC DNA]</scope>
    <source>
        <strain evidence="16">MT8872</strain>
    </source>
</reference>
<feature type="transmembrane region" description="Helical" evidence="14">
    <location>
        <begin position="975"/>
        <end position="1001"/>
    </location>
</feature>
<dbReference type="PANTHER" id="PTHR47143">
    <property type="entry name" value="TRANSIENT RECEPTOR POTENTIAL CATION CHANNEL PROTEIN PAINLESS"/>
    <property type="match status" value="1"/>
</dbReference>
<evidence type="ECO:0000256" key="8">
    <source>
        <dbReference type="ARBA" id="ARBA00023065"/>
    </source>
</evidence>
<evidence type="ECO:0000256" key="5">
    <source>
        <dbReference type="ARBA" id="ARBA00022737"/>
    </source>
</evidence>
<evidence type="ECO:0000313" key="17">
    <source>
        <dbReference type="WBParaSite" id="Pan_g11711.t1"/>
    </source>
</evidence>
<keyword evidence="16" id="KW-1185">Reference proteome</keyword>
<evidence type="ECO:0000256" key="9">
    <source>
        <dbReference type="ARBA" id="ARBA00023136"/>
    </source>
</evidence>
<dbReference type="InterPro" id="IPR052076">
    <property type="entry name" value="TRP_cation_channel"/>
</dbReference>
<keyword evidence="4 14" id="KW-0812">Transmembrane</keyword>
<feature type="transmembrane region" description="Helical" evidence="14">
    <location>
        <begin position="852"/>
        <end position="871"/>
    </location>
</feature>
<dbReference type="GO" id="GO:0005216">
    <property type="term" value="F:monoatomic ion channel activity"/>
    <property type="evidence" value="ECO:0007669"/>
    <property type="project" value="InterPro"/>
</dbReference>
<feature type="repeat" description="ANK" evidence="12">
    <location>
        <begin position="513"/>
        <end position="545"/>
    </location>
</feature>
<evidence type="ECO:0000256" key="4">
    <source>
        <dbReference type="ARBA" id="ARBA00022692"/>
    </source>
</evidence>
<dbReference type="PROSITE" id="PS50297">
    <property type="entry name" value="ANK_REP_REGION"/>
    <property type="match status" value="4"/>
</dbReference>
<evidence type="ECO:0000313" key="16">
    <source>
        <dbReference type="Proteomes" id="UP000492821"/>
    </source>
</evidence>
<proteinExistence type="predicted"/>
<evidence type="ECO:0000259" key="15">
    <source>
        <dbReference type="Pfam" id="PF00520"/>
    </source>
</evidence>
<dbReference type="InterPro" id="IPR036770">
    <property type="entry name" value="Ankyrin_rpt-contain_sf"/>
</dbReference>
<evidence type="ECO:0000256" key="13">
    <source>
        <dbReference type="SAM" id="MobiDB-lite"/>
    </source>
</evidence>
<reference evidence="17" key="2">
    <citation type="submission" date="2020-10" db="UniProtKB">
        <authorList>
            <consortium name="WormBaseParasite"/>
        </authorList>
    </citation>
    <scope>IDENTIFICATION</scope>
</reference>
<feature type="repeat" description="ANK" evidence="12">
    <location>
        <begin position="334"/>
        <end position="366"/>
    </location>
</feature>
<keyword evidence="11" id="KW-0407">Ion channel</keyword>
<feature type="transmembrane region" description="Helical" evidence="14">
    <location>
        <begin position="917"/>
        <end position="939"/>
    </location>
</feature>
<evidence type="ECO:0000256" key="11">
    <source>
        <dbReference type="ARBA" id="ARBA00023303"/>
    </source>
</evidence>
<dbReference type="InterPro" id="IPR005821">
    <property type="entry name" value="Ion_trans_dom"/>
</dbReference>
<evidence type="ECO:0000256" key="10">
    <source>
        <dbReference type="ARBA" id="ARBA00023180"/>
    </source>
</evidence>
<evidence type="ECO:0000256" key="14">
    <source>
        <dbReference type="SAM" id="Phobius"/>
    </source>
</evidence>
<dbReference type="Pfam" id="PF12796">
    <property type="entry name" value="Ank_2"/>
    <property type="match status" value="4"/>
</dbReference>
<comment type="subcellular location">
    <subcellularLocation>
        <location evidence="1">Membrane</location>
        <topology evidence="1">Multi-pass membrane protein</topology>
    </subcellularLocation>
</comment>
<accession>A0A7E4UQY0</accession>